<dbReference type="OrthoDB" id="72053at2759"/>
<dbReference type="PANTHER" id="PTHR19991:SF2">
    <property type="entry name" value="GH08893P"/>
    <property type="match status" value="1"/>
</dbReference>
<gene>
    <name evidence="3" type="ORF">BpHYR1_024439</name>
</gene>
<dbReference type="STRING" id="10195.A0A3M7SB45"/>
<accession>A0A3M7SB45</accession>
<organism evidence="3 4">
    <name type="scientific">Brachionus plicatilis</name>
    <name type="common">Marine rotifer</name>
    <name type="synonym">Brachionus muelleri</name>
    <dbReference type="NCBI Taxonomy" id="10195"/>
    <lineage>
        <taxon>Eukaryota</taxon>
        <taxon>Metazoa</taxon>
        <taxon>Spiralia</taxon>
        <taxon>Gnathifera</taxon>
        <taxon>Rotifera</taxon>
        <taxon>Eurotatoria</taxon>
        <taxon>Monogononta</taxon>
        <taxon>Pseudotrocha</taxon>
        <taxon>Ploima</taxon>
        <taxon>Brachionidae</taxon>
        <taxon>Brachionus</taxon>
    </lineage>
</organism>
<dbReference type="PANTHER" id="PTHR19991">
    <property type="entry name" value="L 2 01289"/>
    <property type="match status" value="1"/>
</dbReference>
<sequence>MIFKLFMLALIKQSLAQLTLDLDQISVEILEKENYFNQNRHVILVALNSNPLDKVKVAALNELKRTVDEANNNEGLSIKIHAIKDEKFIRKYSILRFPQVVFFRDNRHVMYKGEVKSSVLLEWLEMFKEKKSVDLSDANFEHDTQASTGATTGDWFVLFHKTDCKVSSLIEPTWEQASMRPENRVIFAYVNIDQNPHLMQRFDINNSPTLLLFRQGLMYRYEIGKYDVDSLISFSSKWYKNVKGVKVPIEKSSFDRLVDGIFLH</sequence>
<comment type="caution">
    <text evidence="3">The sequence shown here is derived from an EMBL/GenBank/DDBJ whole genome shotgun (WGS) entry which is preliminary data.</text>
</comment>
<evidence type="ECO:0000313" key="3">
    <source>
        <dbReference type="EMBL" id="RNA32887.1"/>
    </source>
</evidence>
<keyword evidence="1" id="KW-0732">Signal</keyword>
<feature type="signal peptide" evidence="1">
    <location>
        <begin position="1"/>
        <end position="16"/>
    </location>
</feature>
<dbReference type="AlphaFoldDB" id="A0A3M7SB45"/>
<feature type="domain" description="Thioredoxin" evidence="2">
    <location>
        <begin position="134"/>
        <end position="234"/>
    </location>
</feature>
<dbReference type="EMBL" id="REGN01001731">
    <property type="protein sequence ID" value="RNA32887.1"/>
    <property type="molecule type" value="Genomic_DNA"/>
</dbReference>
<dbReference type="Proteomes" id="UP000276133">
    <property type="component" value="Unassembled WGS sequence"/>
</dbReference>
<dbReference type="InterPro" id="IPR013766">
    <property type="entry name" value="Thioredoxin_domain"/>
</dbReference>
<dbReference type="InterPro" id="IPR036249">
    <property type="entry name" value="Thioredoxin-like_sf"/>
</dbReference>
<reference evidence="3 4" key="1">
    <citation type="journal article" date="2018" name="Sci. Rep.">
        <title>Genomic signatures of local adaptation to the degree of environmental predictability in rotifers.</title>
        <authorList>
            <person name="Franch-Gras L."/>
            <person name="Hahn C."/>
            <person name="Garcia-Roger E.M."/>
            <person name="Carmona M.J."/>
            <person name="Serra M."/>
            <person name="Gomez A."/>
        </authorList>
    </citation>
    <scope>NUCLEOTIDE SEQUENCE [LARGE SCALE GENOMIC DNA]</scope>
    <source>
        <strain evidence="3">HYR1</strain>
    </source>
</reference>
<dbReference type="CDD" id="cd02961">
    <property type="entry name" value="PDI_a_family"/>
    <property type="match status" value="1"/>
</dbReference>
<proteinExistence type="predicted"/>
<evidence type="ECO:0000256" key="1">
    <source>
        <dbReference type="SAM" id="SignalP"/>
    </source>
</evidence>
<dbReference type="SUPFAM" id="SSF52833">
    <property type="entry name" value="Thioredoxin-like"/>
    <property type="match status" value="2"/>
</dbReference>
<evidence type="ECO:0000313" key="4">
    <source>
        <dbReference type="Proteomes" id="UP000276133"/>
    </source>
</evidence>
<name>A0A3M7SB45_BRAPC</name>
<evidence type="ECO:0000259" key="2">
    <source>
        <dbReference type="Pfam" id="PF00085"/>
    </source>
</evidence>
<keyword evidence="4" id="KW-1185">Reference proteome</keyword>
<protein>
    <submittedName>
        <fullName evidence="3">Thioredoxin domain-containing</fullName>
    </submittedName>
</protein>
<dbReference type="Gene3D" id="3.40.30.10">
    <property type="entry name" value="Glutaredoxin"/>
    <property type="match status" value="2"/>
</dbReference>
<feature type="chain" id="PRO_5018086082" evidence="1">
    <location>
        <begin position="17"/>
        <end position="264"/>
    </location>
</feature>
<dbReference type="Pfam" id="PF00085">
    <property type="entry name" value="Thioredoxin"/>
    <property type="match status" value="1"/>
</dbReference>